<evidence type="ECO:0000313" key="2">
    <source>
        <dbReference type="Proteomes" id="UP001501367"/>
    </source>
</evidence>
<reference evidence="2" key="1">
    <citation type="journal article" date="2019" name="Int. J. Syst. Evol. Microbiol.">
        <title>The Global Catalogue of Microorganisms (GCM) 10K type strain sequencing project: providing services to taxonomists for standard genome sequencing and annotation.</title>
        <authorList>
            <consortium name="The Broad Institute Genomics Platform"/>
            <consortium name="The Broad Institute Genome Sequencing Center for Infectious Disease"/>
            <person name="Wu L."/>
            <person name="Ma J."/>
        </authorList>
    </citation>
    <scope>NUCLEOTIDE SEQUENCE [LARGE SCALE GENOMIC DNA]</scope>
    <source>
        <strain evidence="2">JCM 17336</strain>
    </source>
</reference>
<comment type="caution">
    <text evidence="1">The sequence shown here is derived from an EMBL/GenBank/DDBJ whole genome shotgun (WGS) entry which is preliminary data.</text>
</comment>
<evidence type="ECO:0008006" key="3">
    <source>
        <dbReference type="Google" id="ProtNLM"/>
    </source>
</evidence>
<evidence type="ECO:0000313" key="1">
    <source>
        <dbReference type="EMBL" id="GAA3729206.1"/>
    </source>
</evidence>
<proteinExistence type="predicted"/>
<name>A0ABP7F0V5_9FLAO</name>
<gene>
    <name evidence="1" type="ORF">GCM10022422_09090</name>
</gene>
<protein>
    <recommendedName>
        <fullName evidence="3">DUF695 domain-containing protein</fullName>
    </recommendedName>
</protein>
<dbReference type="EMBL" id="BAABDT010000001">
    <property type="protein sequence ID" value="GAA3729206.1"/>
    <property type="molecule type" value="Genomic_DNA"/>
</dbReference>
<accession>A0ABP7F0V5</accession>
<keyword evidence="2" id="KW-1185">Reference proteome</keyword>
<dbReference type="Proteomes" id="UP001501367">
    <property type="component" value="Unassembled WGS sequence"/>
</dbReference>
<organism evidence="1 2">
    <name type="scientific">Flavobacterium ginsengisoli</name>
    <dbReference type="NCBI Taxonomy" id="871694"/>
    <lineage>
        <taxon>Bacteria</taxon>
        <taxon>Pseudomonadati</taxon>
        <taxon>Bacteroidota</taxon>
        <taxon>Flavobacteriia</taxon>
        <taxon>Flavobacteriales</taxon>
        <taxon>Flavobacteriaceae</taxon>
        <taxon>Flavobacterium</taxon>
    </lineage>
</organism>
<sequence length="113" mass="13519">MGMCDAYRNRTRNKIVIWYCFNNKINRNFMSTTFNYEIYFDKKMTDEESTVFCKLMEEATTNPKLIILQAIGEDFVKGFVEYCFSGMDKENSIKYFIEQINTLDYKIEIKNCN</sequence>